<name>A0AAW2AIQ9_CULAL</name>
<dbReference type="AlphaFoldDB" id="A0AAW2AIQ9"/>
<dbReference type="SMART" id="SM00595">
    <property type="entry name" value="MADF"/>
    <property type="match status" value="1"/>
</dbReference>
<evidence type="ECO:0000256" key="1">
    <source>
        <dbReference type="SAM" id="MobiDB-lite"/>
    </source>
</evidence>
<dbReference type="GO" id="GO:0005634">
    <property type="term" value="C:nucleus"/>
    <property type="evidence" value="ECO:0007669"/>
    <property type="project" value="TreeGrafter"/>
</dbReference>
<feature type="compositionally biased region" description="Polar residues" evidence="1">
    <location>
        <begin position="167"/>
        <end position="181"/>
    </location>
</feature>
<dbReference type="Pfam" id="PF10545">
    <property type="entry name" value="MADF_DNA_bdg"/>
    <property type="match status" value="1"/>
</dbReference>
<dbReference type="Proteomes" id="UP001479290">
    <property type="component" value="Unassembled WGS sequence"/>
</dbReference>
<accession>A0AAW2AIQ9</accession>
<feature type="compositionally biased region" description="Low complexity" evidence="1">
    <location>
        <begin position="128"/>
        <end position="137"/>
    </location>
</feature>
<dbReference type="EMBL" id="JAWDJR010000007">
    <property type="protein sequence ID" value="KAK9972409.1"/>
    <property type="molecule type" value="Genomic_DNA"/>
</dbReference>
<dbReference type="GO" id="GO:0005667">
    <property type="term" value="C:transcription regulator complex"/>
    <property type="evidence" value="ECO:0007669"/>
    <property type="project" value="TreeGrafter"/>
</dbReference>
<organism evidence="3 4">
    <name type="scientific">Culter alburnus</name>
    <name type="common">Topmouth culter</name>
    <dbReference type="NCBI Taxonomy" id="194366"/>
    <lineage>
        <taxon>Eukaryota</taxon>
        <taxon>Metazoa</taxon>
        <taxon>Chordata</taxon>
        <taxon>Craniata</taxon>
        <taxon>Vertebrata</taxon>
        <taxon>Euteleostomi</taxon>
        <taxon>Actinopterygii</taxon>
        <taxon>Neopterygii</taxon>
        <taxon>Teleostei</taxon>
        <taxon>Ostariophysi</taxon>
        <taxon>Cypriniformes</taxon>
        <taxon>Xenocyprididae</taxon>
        <taxon>Xenocypridinae</taxon>
        <taxon>Culter</taxon>
    </lineage>
</organism>
<gene>
    <name evidence="3" type="ORF">ABG768_025716</name>
</gene>
<dbReference type="GO" id="GO:0006357">
    <property type="term" value="P:regulation of transcription by RNA polymerase II"/>
    <property type="evidence" value="ECO:0007669"/>
    <property type="project" value="TreeGrafter"/>
</dbReference>
<feature type="domain" description="MADF" evidence="2">
    <location>
        <begin position="1"/>
        <end position="84"/>
    </location>
</feature>
<keyword evidence="4" id="KW-1185">Reference proteome</keyword>
<dbReference type="PANTHER" id="PTHR12243">
    <property type="entry name" value="MADF DOMAIN TRANSCRIPTION FACTOR"/>
    <property type="match status" value="1"/>
</dbReference>
<feature type="region of interest" description="Disordered" evidence="1">
    <location>
        <begin position="93"/>
        <end position="144"/>
    </location>
</feature>
<dbReference type="InterPro" id="IPR006578">
    <property type="entry name" value="MADF-dom"/>
</dbReference>
<dbReference type="PROSITE" id="PS51029">
    <property type="entry name" value="MADF"/>
    <property type="match status" value="1"/>
</dbReference>
<feature type="compositionally biased region" description="Low complexity" evidence="1">
    <location>
        <begin position="111"/>
        <end position="120"/>
    </location>
</feature>
<reference evidence="3 4" key="1">
    <citation type="submission" date="2024-05" db="EMBL/GenBank/DDBJ databases">
        <title>A high-quality chromosomal-level genome assembly of Topmouth culter (Culter alburnus).</title>
        <authorList>
            <person name="Zhao H."/>
        </authorList>
    </citation>
    <scope>NUCLEOTIDE SEQUENCE [LARGE SCALE GENOMIC DNA]</scope>
    <source>
        <strain evidence="3">CATC2023</strain>
        <tissue evidence="3">Muscle</tissue>
    </source>
</reference>
<evidence type="ECO:0000313" key="4">
    <source>
        <dbReference type="Proteomes" id="UP001479290"/>
    </source>
</evidence>
<comment type="caution">
    <text evidence="3">The sequence shown here is derived from an EMBL/GenBank/DDBJ whole genome shotgun (WGS) entry which is preliminary data.</text>
</comment>
<evidence type="ECO:0000259" key="2">
    <source>
        <dbReference type="PROSITE" id="PS51029"/>
    </source>
</evidence>
<feature type="region of interest" description="Disordered" evidence="1">
    <location>
        <begin position="167"/>
        <end position="194"/>
    </location>
</feature>
<sequence length="261" mass="29308">MYPHLYDRSRRDFKDSEKAFNSWKEIATKLGVDDPELCKATWRNIRDKFTKAMKRMKGKSGDEVASTRVPRLFLEMSWLKPFVRHRQTLSNIPSFEKAGSDDSQKEVVADESSPCTSSPSTAPPSTAPPSSSSGPTSDSEEEEQCSAISLDDFGTSVLQRSSTPCKAATNSTVQSTPSSLPSVPCSKRKRRRDSADDGIGELLTFLEKDKTDSFDRHAQIVADFMRKLPTRHCAIFKKRLQDVMFDIEMQLLEEQETGTTH</sequence>
<dbReference type="PANTHER" id="PTHR12243:SF69">
    <property type="entry name" value="SI:CH73-59F11.3"/>
    <property type="match status" value="1"/>
</dbReference>
<evidence type="ECO:0000313" key="3">
    <source>
        <dbReference type="EMBL" id="KAK9972409.1"/>
    </source>
</evidence>
<proteinExistence type="predicted"/>
<feature type="compositionally biased region" description="Basic and acidic residues" evidence="1">
    <location>
        <begin position="98"/>
        <end position="108"/>
    </location>
</feature>
<protein>
    <recommendedName>
        <fullName evidence="2">MADF domain-containing protein</fullName>
    </recommendedName>
</protein>
<dbReference type="InterPro" id="IPR039353">
    <property type="entry name" value="TF_Adf1"/>
</dbReference>